<accession>A0A1Y2HNW8</accession>
<evidence type="ECO:0000313" key="2">
    <source>
        <dbReference type="Proteomes" id="UP000193411"/>
    </source>
</evidence>
<dbReference type="EMBL" id="MCFL01000022">
    <property type="protein sequence ID" value="ORZ35501.1"/>
    <property type="molecule type" value="Genomic_DNA"/>
</dbReference>
<dbReference type="Proteomes" id="UP000193411">
    <property type="component" value="Unassembled WGS sequence"/>
</dbReference>
<evidence type="ECO:0000313" key="1">
    <source>
        <dbReference type="EMBL" id="ORZ35501.1"/>
    </source>
</evidence>
<comment type="caution">
    <text evidence="1">The sequence shown here is derived from an EMBL/GenBank/DDBJ whole genome shotgun (WGS) entry which is preliminary data.</text>
</comment>
<name>A0A1Y2HNW8_9FUNG</name>
<proteinExistence type="predicted"/>
<protein>
    <recommendedName>
        <fullName evidence="3">Ankyrin repeat-containing domain protein</fullName>
    </recommendedName>
</protein>
<keyword evidence="2" id="KW-1185">Reference proteome</keyword>
<sequence>MCKLGSVQMLDDWVDRHLGGTLVDLDHDALCLAAISGRGPVFALLSWMLDYEWVLPNVAEYASNEGNLDVLVW</sequence>
<gene>
    <name evidence="1" type="ORF">BCR44DRAFT_39357</name>
</gene>
<organism evidence="1 2">
    <name type="scientific">Catenaria anguillulae PL171</name>
    <dbReference type="NCBI Taxonomy" id="765915"/>
    <lineage>
        <taxon>Eukaryota</taxon>
        <taxon>Fungi</taxon>
        <taxon>Fungi incertae sedis</taxon>
        <taxon>Blastocladiomycota</taxon>
        <taxon>Blastocladiomycetes</taxon>
        <taxon>Blastocladiales</taxon>
        <taxon>Catenariaceae</taxon>
        <taxon>Catenaria</taxon>
    </lineage>
</organism>
<evidence type="ECO:0008006" key="3">
    <source>
        <dbReference type="Google" id="ProtNLM"/>
    </source>
</evidence>
<reference evidence="1 2" key="1">
    <citation type="submission" date="2016-07" db="EMBL/GenBank/DDBJ databases">
        <title>Pervasive Adenine N6-methylation of Active Genes in Fungi.</title>
        <authorList>
            <consortium name="DOE Joint Genome Institute"/>
            <person name="Mondo S.J."/>
            <person name="Dannebaum R.O."/>
            <person name="Kuo R.C."/>
            <person name="Labutti K."/>
            <person name="Haridas S."/>
            <person name="Kuo A."/>
            <person name="Salamov A."/>
            <person name="Ahrendt S.R."/>
            <person name="Lipzen A."/>
            <person name="Sullivan W."/>
            <person name="Andreopoulos W.B."/>
            <person name="Clum A."/>
            <person name="Lindquist E."/>
            <person name="Daum C."/>
            <person name="Ramamoorthy G.K."/>
            <person name="Gryganskyi A."/>
            <person name="Culley D."/>
            <person name="Magnuson J.K."/>
            <person name="James T.Y."/>
            <person name="O'Malley M.A."/>
            <person name="Stajich J.E."/>
            <person name="Spatafora J.W."/>
            <person name="Visel A."/>
            <person name="Grigoriev I.V."/>
        </authorList>
    </citation>
    <scope>NUCLEOTIDE SEQUENCE [LARGE SCALE GENOMIC DNA]</scope>
    <source>
        <strain evidence="1 2">PL171</strain>
    </source>
</reference>
<dbReference type="AlphaFoldDB" id="A0A1Y2HNW8"/>